<dbReference type="RefSeq" id="WP_133124889.1">
    <property type="nucleotide sequence ID" value="NZ_NMWU01000026.1"/>
</dbReference>
<evidence type="ECO:0000313" key="4">
    <source>
        <dbReference type="Proteomes" id="UP000235050"/>
    </source>
</evidence>
<sequence length="648" mass="70290">MARHVQGSGRSASSGSSQAGNGTAAADWNSIMQPESRSAGPRSARNGGGRRGHRPAKKRHTVRNVVITILLILVVLAAVGGFLGLKFYKQALQVRDHETQAVQAVASLSDLSGLKDTKTLNNAIAQAQTHTKAAKEIANGSLWKVASAVPVYGDDVKTVRGMTDVMDAMVSQALPSLSDNVSTLMNANLSAGDSQLNLKPLQDVRSSFGKTNQLIQQQKQTLDALPQPHVGMVKTAYEQSRTQFDTVAEKIDQIDNSLQFLPRFLGAEGNRNYLLMAQTTSESRSSGGLVGSLGSMSTSNGKIAMGNFHPNTEFNLKGVLTDEETNVFSELEVTTDPRNAPVLPNFPHVAEILNKTWQASPYAGQVDGVIAVDPVFIQQMVKINGSVKLPDGRVLTGDNTAEFMLNTIYKEIPEEQQNAYFEYIVSTAISQMFANMNTSKLMQVANSMGDLASNRHLYMYSFHEDEAKNFQGAGLAKGTPSSEENPELGVYVTEMKTSKMTWYIHRKTTITRQSCNADGSQTYHVRVTFTNTVPTSDVKAEYEYIVGKNDHYGPMGTAHDAMLFYAPKGGSISNITTNADEKPSQTSIDGETAWLSKTNISPGSTVSYEFDVTTSTKAKTDLKLDQTPMGWMDPGVTYDTAACAISKQ</sequence>
<gene>
    <name evidence="3" type="ORF">Uis1B_1506</name>
</gene>
<comment type="caution">
    <text evidence="3">The sequence shown here is derived from an EMBL/GenBank/DDBJ whole genome shotgun (WGS) entry which is preliminary data.</text>
</comment>
<keyword evidence="2" id="KW-0812">Transmembrane</keyword>
<feature type="transmembrane region" description="Helical" evidence="2">
    <location>
        <begin position="64"/>
        <end position="85"/>
    </location>
</feature>
<evidence type="ECO:0000256" key="1">
    <source>
        <dbReference type="SAM" id="MobiDB-lite"/>
    </source>
</evidence>
<name>A0A2N5J8Z4_9BIFI</name>
<evidence type="ECO:0000256" key="2">
    <source>
        <dbReference type="SAM" id="Phobius"/>
    </source>
</evidence>
<accession>A0A2N5J8Z4</accession>
<dbReference type="AlphaFoldDB" id="A0A2N5J8Z4"/>
<keyword evidence="4" id="KW-1185">Reference proteome</keyword>
<feature type="compositionally biased region" description="Basic residues" evidence="1">
    <location>
        <begin position="48"/>
        <end position="57"/>
    </location>
</feature>
<feature type="region of interest" description="Disordered" evidence="1">
    <location>
        <begin position="1"/>
        <end position="57"/>
    </location>
</feature>
<keyword evidence="2" id="KW-0472">Membrane</keyword>
<feature type="compositionally biased region" description="Low complexity" evidence="1">
    <location>
        <begin position="7"/>
        <end position="26"/>
    </location>
</feature>
<proteinExistence type="predicted"/>
<dbReference type="EMBL" id="NMWU01000026">
    <property type="protein sequence ID" value="PLS30679.1"/>
    <property type="molecule type" value="Genomic_DNA"/>
</dbReference>
<reference evidence="3 4" key="1">
    <citation type="submission" date="2017-07" db="EMBL/GenBank/DDBJ databases">
        <title>Bifidobacterium novel species.</title>
        <authorList>
            <person name="Lugli G.A."/>
            <person name="Milani C."/>
            <person name="Duranti S."/>
            <person name="Mangifesta M."/>
        </authorList>
    </citation>
    <scope>NUCLEOTIDE SEQUENCE [LARGE SCALE GENOMIC DNA]</scope>
    <source>
        <strain evidence="4">Uis1B</strain>
    </source>
</reference>
<protein>
    <recommendedName>
        <fullName evidence="5">Chemotaxis protein</fullName>
    </recommendedName>
</protein>
<dbReference type="OrthoDB" id="3223041at2"/>
<keyword evidence="2" id="KW-1133">Transmembrane helix</keyword>
<dbReference type="Proteomes" id="UP000235050">
    <property type="component" value="Unassembled WGS sequence"/>
</dbReference>
<dbReference type="Pfam" id="PF13196">
    <property type="entry name" value="DUF4012"/>
    <property type="match status" value="1"/>
</dbReference>
<evidence type="ECO:0000313" key="3">
    <source>
        <dbReference type="EMBL" id="PLS30679.1"/>
    </source>
</evidence>
<organism evidence="3 4">
    <name type="scientific">Bifidobacterium margollesii</name>
    <dbReference type="NCBI Taxonomy" id="2020964"/>
    <lineage>
        <taxon>Bacteria</taxon>
        <taxon>Bacillati</taxon>
        <taxon>Actinomycetota</taxon>
        <taxon>Actinomycetes</taxon>
        <taxon>Bifidobacteriales</taxon>
        <taxon>Bifidobacteriaceae</taxon>
        <taxon>Bifidobacterium</taxon>
    </lineage>
</organism>
<dbReference type="InterPro" id="IPR025101">
    <property type="entry name" value="DUF4012"/>
</dbReference>
<evidence type="ECO:0008006" key="5">
    <source>
        <dbReference type="Google" id="ProtNLM"/>
    </source>
</evidence>